<protein>
    <submittedName>
        <fullName evidence="1">1455_t:CDS:1</fullName>
    </submittedName>
</protein>
<comment type="caution">
    <text evidence="1">The sequence shown here is derived from an EMBL/GenBank/DDBJ whole genome shotgun (WGS) entry which is preliminary data.</text>
</comment>
<reference evidence="1" key="1">
    <citation type="submission" date="2021-06" db="EMBL/GenBank/DDBJ databases">
        <authorList>
            <person name="Kallberg Y."/>
            <person name="Tangrot J."/>
            <person name="Rosling A."/>
        </authorList>
    </citation>
    <scope>NUCLEOTIDE SEQUENCE</scope>
    <source>
        <strain evidence="1">87-6 pot B 2015</strain>
    </source>
</reference>
<evidence type="ECO:0000313" key="2">
    <source>
        <dbReference type="Proteomes" id="UP000789375"/>
    </source>
</evidence>
<gene>
    <name evidence="1" type="ORF">FMOSSE_LOCUS11059</name>
</gene>
<keyword evidence="2" id="KW-1185">Reference proteome</keyword>
<organism evidence="1 2">
    <name type="scientific">Funneliformis mosseae</name>
    <name type="common">Endomycorrhizal fungus</name>
    <name type="synonym">Glomus mosseae</name>
    <dbReference type="NCBI Taxonomy" id="27381"/>
    <lineage>
        <taxon>Eukaryota</taxon>
        <taxon>Fungi</taxon>
        <taxon>Fungi incertae sedis</taxon>
        <taxon>Mucoromycota</taxon>
        <taxon>Glomeromycotina</taxon>
        <taxon>Glomeromycetes</taxon>
        <taxon>Glomerales</taxon>
        <taxon>Glomeraceae</taxon>
        <taxon>Funneliformis</taxon>
    </lineage>
</organism>
<dbReference type="EMBL" id="CAJVPP010004041">
    <property type="protein sequence ID" value="CAG8642467.1"/>
    <property type="molecule type" value="Genomic_DNA"/>
</dbReference>
<evidence type="ECO:0000313" key="1">
    <source>
        <dbReference type="EMBL" id="CAG8642467.1"/>
    </source>
</evidence>
<name>A0A9N9DP79_FUNMO</name>
<sequence>MIKGKKVTLLETAATTTTTITIITKHSGTVILYTGCTEHS</sequence>
<accession>A0A9N9DP79</accession>
<dbReference type="Proteomes" id="UP000789375">
    <property type="component" value="Unassembled WGS sequence"/>
</dbReference>
<dbReference type="AlphaFoldDB" id="A0A9N9DP79"/>
<proteinExistence type="predicted"/>